<evidence type="ECO:0000313" key="3">
    <source>
        <dbReference type="Proteomes" id="UP000515153"/>
    </source>
</evidence>
<dbReference type="PROSITE" id="PS51462">
    <property type="entry name" value="NUDIX"/>
    <property type="match status" value="1"/>
</dbReference>
<dbReference type="GeneID" id="41965733"/>
<keyword evidence="1" id="KW-0378">Hydrolase</keyword>
<dbReference type="Proteomes" id="UP000515153">
    <property type="component" value="Chromosome VII"/>
</dbReference>
<protein>
    <recommendedName>
        <fullName evidence="2">Nudix hydrolase domain-containing protein</fullName>
    </recommendedName>
</protein>
<dbReference type="PANTHER" id="PTHR11839:SF1">
    <property type="entry name" value="ADP-SUGAR PYROPHOSPHATASE"/>
    <property type="match status" value="1"/>
</dbReference>
<proteinExistence type="predicted"/>
<accession>A0A6P8AZ12</accession>
<dbReference type="Pfam" id="PF00293">
    <property type="entry name" value="NUDIX"/>
    <property type="match status" value="1"/>
</dbReference>
<organism evidence="3 4">
    <name type="scientific">Pyricularia grisea</name>
    <name type="common">Crabgrass-specific blast fungus</name>
    <name type="synonym">Magnaporthe grisea</name>
    <dbReference type="NCBI Taxonomy" id="148305"/>
    <lineage>
        <taxon>Eukaryota</taxon>
        <taxon>Fungi</taxon>
        <taxon>Dikarya</taxon>
        <taxon>Ascomycota</taxon>
        <taxon>Pezizomycotina</taxon>
        <taxon>Sordariomycetes</taxon>
        <taxon>Sordariomycetidae</taxon>
        <taxon>Magnaporthales</taxon>
        <taxon>Pyriculariaceae</taxon>
        <taxon>Pyricularia</taxon>
    </lineage>
</organism>
<dbReference type="KEGG" id="pgri:PgNI_10854"/>
<dbReference type="InterPro" id="IPR020476">
    <property type="entry name" value="Nudix_hydrolase"/>
</dbReference>
<dbReference type="FunFam" id="3.90.79.10:FF:000016">
    <property type="entry name" value="ADP-sugar pyrophosphatase isoform X1"/>
    <property type="match status" value="1"/>
</dbReference>
<evidence type="ECO:0000256" key="1">
    <source>
        <dbReference type="ARBA" id="ARBA00022801"/>
    </source>
</evidence>
<sequence>MIRKIRLHPSTTCISRVLGSQHPISYFNRVQMSNPAKVVSTAPLPDNEAKWTKLVKPVGLLDPSVSELDLLMPNKTPINRIAYKDPNGTERTWESAERRTRPENSEIDGVGIVAILEKSTGPEIILQKQFRPPLDKVTIEVPAGLVDAGETAEQSAVRELKEETGYVGKASETSTIMFNDPGFTNTNLRMVHVTIDMDLPENQNLKPELEESEFIEVFTVPLSKLWEECKRLEAEGCAIDARVGTLAEGIELAKRFKLS</sequence>
<dbReference type="GO" id="GO:0019693">
    <property type="term" value="P:ribose phosphate metabolic process"/>
    <property type="evidence" value="ECO:0007669"/>
    <property type="project" value="TreeGrafter"/>
</dbReference>
<reference evidence="4" key="2">
    <citation type="submission" date="2019-10" db="EMBL/GenBank/DDBJ databases">
        <authorList>
            <consortium name="NCBI Genome Project"/>
        </authorList>
    </citation>
    <scope>NUCLEOTIDE SEQUENCE</scope>
    <source>
        <strain evidence="4">NI907</strain>
    </source>
</reference>
<dbReference type="GO" id="GO:0005634">
    <property type="term" value="C:nucleus"/>
    <property type="evidence" value="ECO:0007669"/>
    <property type="project" value="TreeGrafter"/>
</dbReference>
<gene>
    <name evidence="4" type="ORF">PgNI_10854</name>
</gene>
<evidence type="ECO:0000313" key="4">
    <source>
        <dbReference type="RefSeq" id="XP_030980160.1"/>
    </source>
</evidence>
<dbReference type="SUPFAM" id="SSF55811">
    <property type="entry name" value="Nudix"/>
    <property type="match status" value="1"/>
</dbReference>
<dbReference type="GO" id="GO:0047631">
    <property type="term" value="F:ADP-ribose diphosphatase activity"/>
    <property type="evidence" value="ECO:0007669"/>
    <property type="project" value="TreeGrafter"/>
</dbReference>
<reference evidence="4" key="3">
    <citation type="submission" date="2025-08" db="UniProtKB">
        <authorList>
            <consortium name="RefSeq"/>
        </authorList>
    </citation>
    <scope>IDENTIFICATION</scope>
    <source>
        <strain evidence="4">NI907</strain>
    </source>
</reference>
<dbReference type="RefSeq" id="XP_030980160.1">
    <property type="nucleotide sequence ID" value="XM_031130828.1"/>
</dbReference>
<dbReference type="PRINTS" id="PR00502">
    <property type="entry name" value="NUDIXFAMILY"/>
</dbReference>
<reference evidence="3 4" key="1">
    <citation type="journal article" date="2019" name="Mol. Biol. Evol.">
        <title>Blast fungal genomes show frequent chromosomal changes, gene gains and losses, and effector gene turnover.</title>
        <authorList>
            <person name="Gomez Luciano L.B."/>
            <person name="Jason Tsai I."/>
            <person name="Chuma I."/>
            <person name="Tosa Y."/>
            <person name="Chen Y.H."/>
            <person name="Li J.Y."/>
            <person name="Li M.Y."/>
            <person name="Jade Lu M.Y."/>
            <person name="Nakayashiki H."/>
            <person name="Li W.H."/>
        </authorList>
    </citation>
    <scope>NUCLEOTIDE SEQUENCE [LARGE SCALE GENOMIC DNA]</scope>
    <source>
        <strain evidence="3 4">NI907</strain>
    </source>
</reference>
<dbReference type="GO" id="GO:0005829">
    <property type="term" value="C:cytosol"/>
    <property type="evidence" value="ECO:0007669"/>
    <property type="project" value="TreeGrafter"/>
</dbReference>
<dbReference type="InterPro" id="IPR015797">
    <property type="entry name" value="NUDIX_hydrolase-like_dom_sf"/>
</dbReference>
<keyword evidence="3" id="KW-1185">Reference proteome</keyword>
<name>A0A6P8AZ12_PYRGI</name>
<dbReference type="Gene3D" id="3.90.79.10">
    <property type="entry name" value="Nucleoside Triphosphate Pyrophosphohydrolase"/>
    <property type="match status" value="1"/>
</dbReference>
<feature type="domain" description="Nudix hydrolase" evidence="2">
    <location>
        <begin position="105"/>
        <end position="245"/>
    </location>
</feature>
<evidence type="ECO:0000259" key="2">
    <source>
        <dbReference type="PROSITE" id="PS51462"/>
    </source>
</evidence>
<dbReference type="PANTHER" id="PTHR11839">
    <property type="entry name" value="UDP/ADP-SUGAR PYROPHOSPHATASE"/>
    <property type="match status" value="1"/>
</dbReference>
<dbReference type="AlphaFoldDB" id="A0A6P8AZ12"/>
<dbReference type="GO" id="GO:0006753">
    <property type="term" value="P:nucleoside phosphate metabolic process"/>
    <property type="evidence" value="ECO:0007669"/>
    <property type="project" value="TreeGrafter"/>
</dbReference>
<dbReference type="InterPro" id="IPR000086">
    <property type="entry name" value="NUDIX_hydrolase_dom"/>
</dbReference>
<dbReference type="CDD" id="cd18888">
    <property type="entry name" value="NUDIX_ADPRase_Nudt5"/>
    <property type="match status" value="1"/>
</dbReference>